<comment type="caution">
    <text evidence="2">The sequence shown here is derived from an EMBL/GenBank/DDBJ whole genome shotgun (WGS) entry which is preliminary data.</text>
</comment>
<evidence type="ECO:0000313" key="3">
    <source>
        <dbReference type="Proteomes" id="UP000435957"/>
    </source>
</evidence>
<dbReference type="PANTHER" id="PTHR28152">
    <property type="entry name" value="HYDROXYACYL-THIOESTER DEHYDRATASE TYPE 2, MITOCHONDRIAL"/>
    <property type="match status" value="1"/>
</dbReference>
<evidence type="ECO:0000313" key="2">
    <source>
        <dbReference type="EMBL" id="KAB2703223.1"/>
    </source>
</evidence>
<dbReference type="Proteomes" id="UP000435957">
    <property type="component" value="Unassembled WGS sequence"/>
</dbReference>
<sequence>MMTEQPDFSAWIGRIETSPSETLTPRLLDRFRASLSPHLTETGAAPAGIHWCLSPHAVEASGLGPDGHPAKGGFLPPVPLPRRMWAGGEIEFIDPLRERDEVTRVSRIDDVQTKTGRSGTLCFVTVHHEIKTERGTAMRERHDIVYRAAATAPAALARPDARGDEDAEWSIDVDPILLFRYSALTFNGHRIHYDEAYARDVEFYSGLVIHGPLQATVLLNLSIAVGGSIPRRFAFRGVSPACGTQTLRARAWKTKEGLELATITAGDVTAMTAIATW</sequence>
<dbReference type="AlphaFoldDB" id="A0AB34DQM9"/>
<dbReference type="GO" id="GO:0019171">
    <property type="term" value="F:(3R)-hydroxyacyl-[acyl-carrier-protein] dehydratase activity"/>
    <property type="evidence" value="ECO:0007669"/>
    <property type="project" value="TreeGrafter"/>
</dbReference>
<name>A0AB34DQM9_9HYPH</name>
<dbReference type="Gene3D" id="3.10.129.10">
    <property type="entry name" value="Hotdog Thioesterase"/>
    <property type="match status" value="2"/>
</dbReference>
<dbReference type="InterPro" id="IPR052741">
    <property type="entry name" value="Mitochondrial_HTD2"/>
</dbReference>
<accession>A0AB34DQM9</accession>
<dbReference type="EMBL" id="WBWF01000009">
    <property type="protein sequence ID" value="KAB2703223.1"/>
    <property type="molecule type" value="Genomic_DNA"/>
</dbReference>
<feature type="domain" description="FAS1-like dehydratase" evidence="1">
    <location>
        <begin position="40"/>
        <end position="139"/>
    </location>
</feature>
<dbReference type="Pfam" id="PF13452">
    <property type="entry name" value="FAS1_DH_region"/>
    <property type="match status" value="1"/>
</dbReference>
<dbReference type="SUPFAM" id="SSF54637">
    <property type="entry name" value="Thioesterase/thiol ester dehydrase-isomerase"/>
    <property type="match status" value="1"/>
</dbReference>
<dbReference type="InterPro" id="IPR039569">
    <property type="entry name" value="FAS1-like_DH_region"/>
</dbReference>
<keyword evidence="3" id="KW-1185">Reference proteome</keyword>
<gene>
    <name evidence="2" type="ORF">F9L03_14220</name>
</gene>
<proteinExistence type="predicted"/>
<protein>
    <submittedName>
        <fullName evidence="2">Protein dehydratase</fullName>
    </submittedName>
</protein>
<reference evidence="2 3" key="1">
    <citation type="submission" date="2019-09" db="EMBL/GenBank/DDBJ databases">
        <title>Taxonomic organization of the family Brucellaceae based on a phylogenomic approach.</title>
        <authorList>
            <person name="Leclercq S."/>
            <person name="Cloeckaert A."/>
            <person name="Zygmunt M.S."/>
        </authorList>
    </citation>
    <scope>NUCLEOTIDE SEQUENCE [LARGE SCALE GENOMIC DNA]</scope>
    <source>
        <strain evidence="2 3">LUP23</strain>
    </source>
</reference>
<evidence type="ECO:0000259" key="1">
    <source>
        <dbReference type="Pfam" id="PF13452"/>
    </source>
</evidence>
<dbReference type="PANTHER" id="PTHR28152:SF1">
    <property type="entry name" value="HYDROXYACYL-THIOESTER DEHYDRATASE TYPE 2, MITOCHONDRIAL"/>
    <property type="match status" value="1"/>
</dbReference>
<dbReference type="InterPro" id="IPR029069">
    <property type="entry name" value="HotDog_dom_sf"/>
</dbReference>
<organism evidence="2 3">
    <name type="scientific">Brucella lupini</name>
    <dbReference type="NCBI Taxonomy" id="255457"/>
    <lineage>
        <taxon>Bacteria</taxon>
        <taxon>Pseudomonadati</taxon>
        <taxon>Pseudomonadota</taxon>
        <taxon>Alphaproteobacteria</taxon>
        <taxon>Hyphomicrobiales</taxon>
        <taxon>Brucellaceae</taxon>
        <taxon>Brucella/Ochrobactrum group</taxon>
        <taxon>Brucella</taxon>
    </lineage>
</organism>